<dbReference type="EMBL" id="AACS02000002">
    <property type="protein sequence ID" value="EAU88790.1"/>
    <property type="molecule type" value="Genomic_DNA"/>
</dbReference>
<dbReference type="InterPro" id="IPR028162">
    <property type="entry name" value="Met8_C"/>
</dbReference>
<dbReference type="Pfam" id="PF14824">
    <property type="entry name" value="Sirohm_synth_M"/>
    <property type="match status" value="1"/>
</dbReference>
<feature type="domain" description="Siroheme synthase central" evidence="8">
    <location>
        <begin position="150"/>
        <end position="176"/>
    </location>
</feature>
<dbReference type="InParanoid" id="A8NER0"/>
<dbReference type="GeneID" id="6009594"/>
<proteinExistence type="predicted"/>
<evidence type="ECO:0000259" key="7">
    <source>
        <dbReference type="Pfam" id="PF14823"/>
    </source>
</evidence>
<comment type="catalytic activity">
    <reaction evidence="6">
        <text>precorrin-2 + NAD(+) = sirohydrochlorin + NADH + 2 H(+)</text>
        <dbReference type="Rhea" id="RHEA:15613"/>
        <dbReference type="ChEBI" id="CHEBI:15378"/>
        <dbReference type="ChEBI" id="CHEBI:57540"/>
        <dbReference type="ChEBI" id="CHEBI:57945"/>
        <dbReference type="ChEBI" id="CHEBI:58351"/>
        <dbReference type="ChEBI" id="CHEBI:58827"/>
        <dbReference type="EC" id="1.3.1.76"/>
    </reaction>
</comment>
<dbReference type="KEGG" id="cci:CC1G_01163"/>
<evidence type="ECO:0000256" key="1">
    <source>
        <dbReference type="ARBA" id="ARBA00005010"/>
    </source>
</evidence>
<dbReference type="GO" id="GO:0004325">
    <property type="term" value="F:ferrochelatase activity"/>
    <property type="evidence" value="ECO:0007669"/>
    <property type="project" value="InterPro"/>
</dbReference>
<evidence type="ECO:0000256" key="3">
    <source>
        <dbReference type="ARBA" id="ARBA00023002"/>
    </source>
</evidence>
<dbReference type="Gene3D" id="3.30.160.110">
    <property type="entry name" value="Siroheme synthase, domain 2"/>
    <property type="match status" value="1"/>
</dbReference>
<dbReference type="Gene3D" id="1.10.3280.10">
    <property type="entry name" value="Siroheme synthase, domain 3"/>
    <property type="match status" value="1"/>
</dbReference>
<organism evidence="9 10">
    <name type="scientific">Coprinopsis cinerea (strain Okayama-7 / 130 / ATCC MYA-4618 / FGSC 9003)</name>
    <name type="common">Inky cap fungus</name>
    <name type="synonym">Hormographiella aspergillata</name>
    <dbReference type="NCBI Taxonomy" id="240176"/>
    <lineage>
        <taxon>Eukaryota</taxon>
        <taxon>Fungi</taxon>
        <taxon>Dikarya</taxon>
        <taxon>Basidiomycota</taxon>
        <taxon>Agaricomycotina</taxon>
        <taxon>Agaricomycetes</taxon>
        <taxon>Agaricomycetidae</taxon>
        <taxon>Agaricales</taxon>
        <taxon>Agaricineae</taxon>
        <taxon>Psathyrellaceae</taxon>
        <taxon>Coprinopsis</taxon>
    </lineage>
</organism>
<dbReference type="OMA" id="TQIWKLC"/>
<dbReference type="UniPathway" id="UPA00262">
    <property type="reaction ID" value="UER00222"/>
</dbReference>
<dbReference type="EC" id="1.3.1.76" evidence="2"/>
<evidence type="ECO:0000256" key="4">
    <source>
        <dbReference type="ARBA" id="ARBA00023027"/>
    </source>
</evidence>
<dbReference type="SUPFAM" id="SSF51735">
    <property type="entry name" value="NAD(P)-binding Rossmann-fold domains"/>
    <property type="match status" value="1"/>
</dbReference>
<dbReference type="InterPro" id="IPR036291">
    <property type="entry name" value="NAD(P)-bd_dom_sf"/>
</dbReference>
<dbReference type="AlphaFoldDB" id="A8NER0"/>
<dbReference type="RefSeq" id="XP_001833101.1">
    <property type="nucleotide sequence ID" value="XM_001833049.2"/>
</dbReference>
<dbReference type="InterPro" id="IPR006367">
    <property type="entry name" value="Sirohaem_synthase_N"/>
</dbReference>
<evidence type="ECO:0000259" key="8">
    <source>
        <dbReference type="Pfam" id="PF14824"/>
    </source>
</evidence>
<keyword evidence="4" id="KW-0520">NAD</keyword>
<evidence type="ECO:0000313" key="10">
    <source>
        <dbReference type="Proteomes" id="UP000001861"/>
    </source>
</evidence>
<dbReference type="Proteomes" id="UP000001861">
    <property type="component" value="Unassembled WGS sequence"/>
</dbReference>
<dbReference type="Gene3D" id="3.40.50.720">
    <property type="entry name" value="NAD(P)-binding Rossmann-like Domain"/>
    <property type="match status" value="1"/>
</dbReference>
<keyword evidence="3" id="KW-0560">Oxidoreductase</keyword>
<evidence type="ECO:0000256" key="6">
    <source>
        <dbReference type="ARBA" id="ARBA00047561"/>
    </source>
</evidence>
<dbReference type="InterPro" id="IPR028281">
    <property type="entry name" value="Sirohaem_synthase_central"/>
</dbReference>
<keyword evidence="5" id="KW-0627">Porphyrin biosynthesis</keyword>
<evidence type="ECO:0000256" key="2">
    <source>
        <dbReference type="ARBA" id="ARBA00012400"/>
    </source>
</evidence>
<dbReference type="InterPro" id="IPR028161">
    <property type="entry name" value="Met8-like"/>
</dbReference>
<dbReference type="FunCoup" id="A8NER0">
    <property type="interactions" value="103"/>
</dbReference>
<dbReference type="PANTHER" id="PTHR35330:SF1">
    <property type="entry name" value="SIROHEME BIOSYNTHESIS PROTEIN MET8"/>
    <property type="match status" value="1"/>
</dbReference>
<evidence type="ECO:0000256" key="5">
    <source>
        <dbReference type="ARBA" id="ARBA00023244"/>
    </source>
</evidence>
<name>A8NER0_COPC7</name>
<evidence type="ECO:0000313" key="9">
    <source>
        <dbReference type="EMBL" id="EAU88790.1"/>
    </source>
</evidence>
<comment type="pathway">
    <text evidence="1">Porphyrin-containing compound metabolism; siroheme biosynthesis; sirohydrochlorin from precorrin-2: step 1/1.</text>
</comment>
<dbReference type="STRING" id="240176.A8NER0"/>
<dbReference type="NCBIfam" id="TIGR01470">
    <property type="entry name" value="cysG_Nterm"/>
    <property type="match status" value="1"/>
</dbReference>
<sequence length="295" mass="32013">MAEANKTVGSGSLLIAWQLKDKTVAIIGGGDVASQRVDSLLATDAQIHVVAPASGLHPRSSTLIAKYSDRVTHIDTEFAFSSSFNLADVKTSETLGANVDLFRYDMVLTALDDADLSRRIVEACRARRIPVNAADIPDLCDFYFGGQVRDGPLQIMISTNGNAPRLAALIKNTIKDSLTGYEGEALVRVGKLRNKLKVRAPGVGGDIGKRRMKWMSGICERWPMKELSELDETTMDWLLDEGWENGKVLDPPKKNSGFSFSSSVLDAGTVVKAGAVALGFLFAHRVLVPYLSSKR</sequence>
<accession>A8NER0</accession>
<dbReference type="PANTHER" id="PTHR35330">
    <property type="entry name" value="SIROHEME BIOSYNTHESIS PROTEIN MET8"/>
    <property type="match status" value="1"/>
</dbReference>
<dbReference type="eggNOG" id="ENOG502RYIW">
    <property type="taxonomic scope" value="Eukaryota"/>
</dbReference>
<dbReference type="SUPFAM" id="SSF75615">
    <property type="entry name" value="Siroheme synthase middle domains-like"/>
    <property type="match status" value="1"/>
</dbReference>
<dbReference type="Pfam" id="PF14823">
    <property type="entry name" value="Sirohm_synth_C"/>
    <property type="match status" value="1"/>
</dbReference>
<gene>
    <name evidence="9" type="ORF">CC1G_01163</name>
</gene>
<reference evidence="9 10" key="1">
    <citation type="journal article" date="2010" name="Proc. Natl. Acad. Sci. U.S.A.">
        <title>Insights into evolution of multicellular fungi from the assembled chromosomes of the mushroom Coprinopsis cinerea (Coprinus cinereus).</title>
        <authorList>
            <person name="Stajich J.E."/>
            <person name="Wilke S.K."/>
            <person name="Ahren D."/>
            <person name="Au C.H."/>
            <person name="Birren B.W."/>
            <person name="Borodovsky M."/>
            <person name="Burns C."/>
            <person name="Canback B."/>
            <person name="Casselton L.A."/>
            <person name="Cheng C.K."/>
            <person name="Deng J."/>
            <person name="Dietrich F.S."/>
            <person name="Fargo D.C."/>
            <person name="Farman M.L."/>
            <person name="Gathman A.C."/>
            <person name="Goldberg J."/>
            <person name="Guigo R."/>
            <person name="Hoegger P.J."/>
            <person name="Hooker J.B."/>
            <person name="Huggins A."/>
            <person name="James T.Y."/>
            <person name="Kamada T."/>
            <person name="Kilaru S."/>
            <person name="Kodira C."/>
            <person name="Kues U."/>
            <person name="Kupfer D."/>
            <person name="Kwan H.S."/>
            <person name="Lomsadze A."/>
            <person name="Li W."/>
            <person name="Lilly W.W."/>
            <person name="Ma L.J."/>
            <person name="Mackey A.J."/>
            <person name="Manning G."/>
            <person name="Martin F."/>
            <person name="Muraguchi H."/>
            <person name="Natvig D.O."/>
            <person name="Palmerini H."/>
            <person name="Ramesh M.A."/>
            <person name="Rehmeyer C.J."/>
            <person name="Roe B.A."/>
            <person name="Shenoy N."/>
            <person name="Stanke M."/>
            <person name="Ter-Hovhannisyan V."/>
            <person name="Tunlid A."/>
            <person name="Velagapudi R."/>
            <person name="Vision T.J."/>
            <person name="Zeng Q."/>
            <person name="Zolan M.E."/>
            <person name="Pukkila P.J."/>
        </authorList>
    </citation>
    <scope>NUCLEOTIDE SEQUENCE [LARGE SCALE GENOMIC DNA]</scope>
    <source>
        <strain evidence="10">Okayama-7 / 130 / ATCC MYA-4618 / FGSC 9003</strain>
    </source>
</reference>
<feature type="domain" description="Siroheme biosynthesis protein Met8 C-terminal" evidence="7">
    <location>
        <begin position="183"/>
        <end position="248"/>
    </location>
</feature>
<dbReference type="Pfam" id="PF13241">
    <property type="entry name" value="NAD_binding_7"/>
    <property type="match status" value="1"/>
</dbReference>
<protein>
    <recommendedName>
        <fullName evidence="2">precorrin-2 dehydrogenase</fullName>
        <ecNumber evidence="2">1.3.1.76</ecNumber>
    </recommendedName>
</protein>
<keyword evidence="10" id="KW-1185">Reference proteome</keyword>
<dbReference type="GO" id="GO:0019354">
    <property type="term" value="P:siroheme biosynthetic process"/>
    <property type="evidence" value="ECO:0007669"/>
    <property type="project" value="UniProtKB-UniPathway"/>
</dbReference>
<dbReference type="VEuPathDB" id="FungiDB:CC1G_01163"/>
<comment type="caution">
    <text evidence="9">The sequence shown here is derived from an EMBL/GenBank/DDBJ whole genome shotgun (WGS) entry which is preliminary data.</text>
</comment>
<dbReference type="OrthoDB" id="1721126at2759"/>
<dbReference type="GO" id="GO:0043115">
    <property type="term" value="F:precorrin-2 dehydrogenase activity"/>
    <property type="evidence" value="ECO:0007669"/>
    <property type="project" value="UniProtKB-EC"/>
</dbReference>